<dbReference type="InterPro" id="IPR041489">
    <property type="entry name" value="PDZ_6"/>
</dbReference>
<accession>A0A1W1XFP6</accession>
<keyword evidence="3" id="KW-1185">Reference proteome</keyword>
<dbReference type="STRING" id="1121390.SAMN02746041_01549"/>
<evidence type="ECO:0000259" key="1">
    <source>
        <dbReference type="PROSITE" id="PS50106"/>
    </source>
</evidence>
<dbReference type="Proteomes" id="UP000192783">
    <property type="component" value="Unassembled WGS sequence"/>
</dbReference>
<dbReference type="SUPFAM" id="SSF50156">
    <property type="entry name" value="PDZ domain-like"/>
    <property type="match status" value="1"/>
</dbReference>
<dbReference type="InterPro" id="IPR036034">
    <property type="entry name" value="PDZ_sf"/>
</dbReference>
<feature type="domain" description="PDZ" evidence="1">
    <location>
        <begin position="314"/>
        <end position="385"/>
    </location>
</feature>
<dbReference type="InterPro" id="IPR001478">
    <property type="entry name" value="PDZ"/>
</dbReference>
<dbReference type="Gene3D" id="2.30.42.10">
    <property type="match status" value="1"/>
</dbReference>
<proteinExistence type="predicted"/>
<protein>
    <submittedName>
        <fullName evidence="2">Uncharacterized iron-regulated protein</fullName>
    </submittedName>
</protein>
<dbReference type="EMBL" id="FWXF01000007">
    <property type="protein sequence ID" value="SMC22783.1"/>
    <property type="molecule type" value="Genomic_DNA"/>
</dbReference>
<organism evidence="2 3">
    <name type="scientific">Desulfacinum hydrothermale DSM 13146</name>
    <dbReference type="NCBI Taxonomy" id="1121390"/>
    <lineage>
        <taxon>Bacteria</taxon>
        <taxon>Pseudomonadati</taxon>
        <taxon>Thermodesulfobacteriota</taxon>
        <taxon>Syntrophobacteria</taxon>
        <taxon>Syntrophobacterales</taxon>
        <taxon>Syntrophobacteraceae</taxon>
        <taxon>Desulfacinum</taxon>
    </lineage>
</organism>
<dbReference type="Pfam" id="PF17820">
    <property type="entry name" value="PDZ_6"/>
    <property type="match status" value="1"/>
</dbReference>
<dbReference type="OrthoDB" id="9795827at2"/>
<dbReference type="PROSITE" id="PS50106">
    <property type="entry name" value="PDZ"/>
    <property type="match status" value="1"/>
</dbReference>
<dbReference type="Gene3D" id="3.40.50.11550">
    <property type="match status" value="1"/>
</dbReference>
<dbReference type="InterPro" id="IPR007314">
    <property type="entry name" value="Cofac_haem-bd_dom"/>
</dbReference>
<evidence type="ECO:0000313" key="2">
    <source>
        <dbReference type="EMBL" id="SMC22783.1"/>
    </source>
</evidence>
<gene>
    <name evidence="2" type="ORF">SAMN02746041_01549</name>
</gene>
<sequence>MLEVITRGTASRVCRWLVLVLVAVQGCSVLPTKPDSAAFLSKAGWKVGDVVHLRTGRRISFEEMIGDLETVPVIYVGETHVSRADHALQLKVARALWERHPKLAIGMEMVPRVLQPVLDRWVKGELSEKALLEQLSWEESWGYDFSLYRPLFLFARARRLPMVALNAPGTVVKKVARKGLAGLSDEERSQLADRIEGDDPRHRAFVKEEFLRHGHGNFPNFQRFYEAQLAWEETMAETLARWLRAHPGFQVLVVAGKGHVNQRFGIPERTRRRVEHRYAVIVSMPIHEKGFEVSPAVGDYLVVTPKERPFPGHGRRIGIVLDPKRGGPGLYVVSVLPGSRADRAGLRAADRIVAVDGKAVQDMGDLHEAVRAEARRLTFTVDRNGKRLEVVIDLKR</sequence>
<dbReference type="SUPFAM" id="SSF159501">
    <property type="entry name" value="EreA/ChaN-like"/>
    <property type="match status" value="1"/>
</dbReference>
<dbReference type="Pfam" id="PF04187">
    <property type="entry name" value="Cofac_haem_bdg"/>
    <property type="match status" value="1"/>
</dbReference>
<name>A0A1W1XFP6_9BACT</name>
<dbReference type="SMART" id="SM00228">
    <property type="entry name" value="PDZ"/>
    <property type="match status" value="1"/>
</dbReference>
<dbReference type="CDD" id="cd14727">
    <property type="entry name" value="ChanN-like"/>
    <property type="match status" value="1"/>
</dbReference>
<reference evidence="2 3" key="1">
    <citation type="submission" date="2017-04" db="EMBL/GenBank/DDBJ databases">
        <authorList>
            <person name="Afonso C.L."/>
            <person name="Miller P.J."/>
            <person name="Scott M.A."/>
            <person name="Spackman E."/>
            <person name="Goraichik I."/>
            <person name="Dimitrov K.M."/>
            <person name="Suarez D.L."/>
            <person name="Swayne D.E."/>
        </authorList>
    </citation>
    <scope>NUCLEOTIDE SEQUENCE [LARGE SCALE GENOMIC DNA]</scope>
    <source>
        <strain evidence="2 3">DSM 13146</strain>
    </source>
</reference>
<dbReference type="RefSeq" id="WP_084057313.1">
    <property type="nucleotide sequence ID" value="NZ_FWXF01000007.1"/>
</dbReference>
<evidence type="ECO:0000313" key="3">
    <source>
        <dbReference type="Proteomes" id="UP000192783"/>
    </source>
</evidence>
<dbReference type="AlphaFoldDB" id="A0A1W1XFP6"/>
<dbReference type="PROSITE" id="PS51257">
    <property type="entry name" value="PROKAR_LIPOPROTEIN"/>
    <property type="match status" value="1"/>
</dbReference>